<dbReference type="HOGENOM" id="CLU_111016_2_0_1"/>
<comment type="function">
    <text evidence="10">Involved in the biosynthesis of tetrahydrobiopterin, an essential cofactor of aromatic amino acid hydroxylases. Catalyzes the transformation of 7,8-dihydroneopterin triphosphate into 6-pyruvoyl tetrahydropterin.</text>
</comment>
<dbReference type="GO" id="GO:0006729">
    <property type="term" value="P:tetrahydrobiopterin biosynthetic process"/>
    <property type="evidence" value="ECO:0007669"/>
    <property type="project" value="UniProtKB-UniPathway"/>
</dbReference>
<dbReference type="Pfam" id="PF01242">
    <property type="entry name" value="PTPS"/>
    <property type="match status" value="1"/>
</dbReference>
<evidence type="ECO:0000256" key="8">
    <source>
        <dbReference type="ARBA" id="ARBA00023007"/>
    </source>
</evidence>
<evidence type="ECO:0000256" key="6">
    <source>
        <dbReference type="ARBA" id="ARBA00022723"/>
    </source>
</evidence>
<evidence type="ECO:0000256" key="7">
    <source>
        <dbReference type="ARBA" id="ARBA00022833"/>
    </source>
</evidence>
<dbReference type="FunFam" id="3.30.479.10:FF:000003">
    <property type="entry name" value="6-pyruvoyl tetrahydrobiopterin synthase"/>
    <property type="match status" value="1"/>
</dbReference>
<evidence type="ECO:0000313" key="12">
    <source>
        <dbReference type="Proteomes" id="UP000007646"/>
    </source>
</evidence>
<sequence length="140" mass="15564">SSCGHHVPVSCLVSFSWSHGLRSKPLSKEENLKLHGKCSNPNGPGHNYKAVVTVHGETDLVIRTVMNLTLLKAYMEEAVMQPLDPKTLDLGVPRFADVVSVTENVAVYIWENLRFLPVGMLYKKDELLSISENYLCPLGE</sequence>
<dbReference type="Ensembl" id="ENSLAFT00000000903.3">
    <property type="protein sequence ID" value="ENSLAFP00000000755.3"/>
    <property type="gene ID" value="ENSLAFG00000000904.3"/>
</dbReference>
<reference evidence="11" key="3">
    <citation type="submission" date="2025-09" db="UniProtKB">
        <authorList>
            <consortium name="Ensembl"/>
        </authorList>
    </citation>
    <scope>IDENTIFICATION</scope>
    <source>
        <strain evidence="11">Isolate ISIS603380</strain>
    </source>
</reference>
<dbReference type="AlphaFoldDB" id="G3SMK4"/>
<dbReference type="PANTHER" id="PTHR12589">
    <property type="entry name" value="PYRUVOYL TETRAHYDROBIOPTERIN SYNTHASE"/>
    <property type="match status" value="1"/>
</dbReference>
<comment type="cofactor">
    <cofactor evidence="1">
        <name>Zn(2+)</name>
        <dbReference type="ChEBI" id="CHEBI:29105"/>
    </cofactor>
</comment>
<reference evidence="11" key="2">
    <citation type="submission" date="2025-08" db="UniProtKB">
        <authorList>
            <consortium name="Ensembl"/>
        </authorList>
    </citation>
    <scope>IDENTIFICATION</scope>
    <source>
        <strain evidence="11">Isolate ISIS603380</strain>
    </source>
</reference>
<evidence type="ECO:0000256" key="5">
    <source>
        <dbReference type="ARBA" id="ARBA00015587"/>
    </source>
</evidence>
<comment type="pathway">
    <text evidence="2">Cofactor biosynthesis; tetrahydrobiopterin biosynthesis; tetrahydrobiopterin from 7,8-dihydroneopterin triphosphate: step 1/3.</text>
</comment>
<evidence type="ECO:0000256" key="4">
    <source>
        <dbReference type="ARBA" id="ARBA00013100"/>
    </source>
</evidence>
<accession>G3SMK4</accession>
<dbReference type="GO" id="GO:0046872">
    <property type="term" value="F:metal ion binding"/>
    <property type="evidence" value="ECO:0007669"/>
    <property type="project" value="UniProtKB-KW"/>
</dbReference>
<dbReference type="UniPathway" id="UPA00849">
    <property type="reaction ID" value="UER00819"/>
</dbReference>
<evidence type="ECO:0000256" key="10">
    <source>
        <dbReference type="ARBA" id="ARBA00025266"/>
    </source>
</evidence>
<keyword evidence="12" id="KW-1185">Reference proteome</keyword>
<dbReference type="PANTHER" id="PTHR12589:SF7">
    <property type="entry name" value="6-PYRUVOYL TETRAHYDROBIOPTERIN SYNTHASE"/>
    <property type="match status" value="1"/>
</dbReference>
<dbReference type="InterPro" id="IPR038418">
    <property type="entry name" value="6-PTP_synth/QueD_sf"/>
</dbReference>
<dbReference type="Gene3D" id="3.30.479.10">
    <property type="entry name" value="6-pyruvoyl tetrahydropterin synthase/QueD"/>
    <property type="match status" value="1"/>
</dbReference>
<dbReference type="FunCoup" id="G3SMK4">
    <property type="interactions" value="245"/>
</dbReference>
<evidence type="ECO:0000313" key="11">
    <source>
        <dbReference type="Ensembl" id="ENSLAFP00000000755.3"/>
    </source>
</evidence>
<keyword evidence="9" id="KW-0456">Lyase</keyword>
<dbReference type="GO" id="GO:0005739">
    <property type="term" value="C:mitochondrion"/>
    <property type="evidence" value="ECO:0007669"/>
    <property type="project" value="TreeGrafter"/>
</dbReference>
<dbReference type="OMA" id="PFGHGHN"/>
<evidence type="ECO:0000256" key="1">
    <source>
        <dbReference type="ARBA" id="ARBA00001947"/>
    </source>
</evidence>
<keyword evidence="8" id="KW-0783">Tetrahydrobiopterin biosynthesis</keyword>
<organism evidence="11 12">
    <name type="scientific">Loxodonta africana</name>
    <name type="common">African elephant</name>
    <dbReference type="NCBI Taxonomy" id="9785"/>
    <lineage>
        <taxon>Eukaryota</taxon>
        <taxon>Metazoa</taxon>
        <taxon>Chordata</taxon>
        <taxon>Craniata</taxon>
        <taxon>Vertebrata</taxon>
        <taxon>Euteleostomi</taxon>
        <taxon>Mammalia</taxon>
        <taxon>Eutheria</taxon>
        <taxon>Afrotheria</taxon>
        <taxon>Proboscidea</taxon>
        <taxon>Elephantidae</taxon>
        <taxon>Loxodonta</taxon>
    </lineage>
</organism>
<dbReference type="STRING" id="9785.ENSLAFP00000000755"/>
<protein>
    <recommendedName>
        <fullName evidence="5">6-pyruvoyl tetrahydrobiopterin synthase</fullName>
        <ecNumber evidence="4">4.2.3.12</ecNumber>
    </recommendedName>
</protein>
<dbReference type="SUPFAM" id="SSF55620">
    <property type="entry name" value="Tetrahydrobiopterin biosynthesis enzymes-like"/>
    <property type="match status" value="1"/>
</dbReference>
<dbReference type="EC" id="4.2.3.12" evidence="4"/>
<proteinExistence type="inferred from homology"/>
<comment type="similarity">
    <text evidence="3">Belongs to the PTPS family.</text>
</comment>
<name>G3SMK4_LOXAF</name>
<dbReference type="InParanoid" id="G3SMK4"/>
<keyword evidence="6" id="KW-0479">Metal-binding</keyword>
<dbReference type="InterPro" id="IPR007115">
    <property type="entry name" value="6-PTP_synth/QueD"/>
</dbReference>
<dbReference type="eggNOG" id="KOG4105">
    <property type="taxonomic scope" value="Eukaryota"/>
</dbReference>
<evidence type="ECO:0000256" key="2">
    <source>
        <dbReference type="ARBA" id="ARBA00005126"/>
    </source>
</evidence>
<dbReference type="Proteomes" id="UP000007646">
    <property type="component" value="Unassembled WGS sequence"/>
</dbReference>
<reference evidence="11 12" key="1">
    <citation type="submission" date="2009-06" db="EMBL/GenBank/DDBJ databases">
        <title>The Genome Sequence of Loxodonta africana (African elephant).</title>
        <authorList>
            <person name="Di Palma F."/>
            <person name="Heiman D."/>
            <person name="Young S."/>
            <person name="Johnson J."/>
            <person name="Lander E.S."/>
            <person name="Lindblad-Toh K."/>
        </authorList>
    </citation>
    <scope>NUCLEOTIDE SEQUENCE [LARGE SCALE GENOMIC DNA]</scope>
    <source>
        <strain evidence="11 12">Isolate ISIS603380</strain>
    </source>
</reference>
<dbReference type="GeneTree" id="ENSGT00390000002752"/>
<keyword evidence="7" id="KW-0862">Zinc</keyword>
<evidence type="ECO:0000256" key="3">
    <source>
        <dbReference type="ARBA" id="ARBA00009164"/>
    </source>
</evidence>
<dbReference type="GO" id="GO:0003874">
    <property type="term" value="F:6-pyruvoyltetrahydropterin synthase activity"/>
    <property type="evidence" value="ECO:0007669"/>
    <property type="project" value="UniProtKB-EC"/>
</dbReference>
<evidence type="ECO:0000256" key="9">
    <source>
        <dbReference type="ARBA" id="ARBA00023239"/>
    </source>
</evidence>